<name>A0A2R7Z1B4_9ACTN</name>
<reference evidence="3 4" key="1">
    <citation type="submission" date="2018-03" db="EMBL/GenBank/DDBJ databases">
        <authorList>
            <person name="Keele B.F."/>
        </authorList>
    </citation>
    <scope>NUCLEOTIDE SEQUENCE [LARGE SCALE GENOMIC DNA]</scope>
    <source>
        <strain evidence="3 4">IB-3</strain>
    </source>
</reference>
<accession>A0A2R7Z1B4</accession>
<dbReference type="OrthoDB" id="3788664at2"/>
<evidence type="ECO:0000256" key="2">
    <source>
        <dbReference type="SAM" id="Phobius"/>
    </source>
</evidence>
<feature type="region of interest" description="Disordered" evidence="1">
    <location>
        <begin position="1"/>
        <end position="30"/>
    </location>
</feature>
<evidence type="ECO:0000313" key="4">
    <source>
        <dbReference type="Proteomes" id="UP000244867"/>
    </source>
</evidence>
<dbReference type="Proteomes" id="UP000244867">
    <property type="component" value="Unassembled WGS sequence"/>
</dbReference>
<dbReference type="EMBL" id="PYXZ01000001">
    <property type="protein sequence ID" value="PUA82417.1"/>
    <property type="molecule type" value="Genomic_DNA"/>
</dbReference>
<comment type="caution">
    <text evidence="3">The sequence shown here is derived from an EMBL/GenBank/DDBJ whole genome shotgun (WGS) entry which is preliminary data.</text>
</comment>
<gene>
    <name evidence="3" type="ORF">C7S10_01310</name>
</gene>
<organism evidence="3 4">
    <name type="scientific">Nocardioides currus</name>
    <dbReference type="NCBI Taxonomy" id="2133958"/>
    <lineage>
        <taxon>Bacteria</taxon>
        <taxon>Bacillati</taxon>
        <taxon>Actinomycetota</taxon>
        <taxon>Actinomycetes</taxon>
        <taxon>Propionibacteriales</taxon>
        <taxon>Nocardioidaceae</taxon>
        <taxon>Nocardioides</taxon>
    </lineage>
</organism>
<evidence type="ECO:0000313" key="3">
    <source>
        <dbReference type="EMBL" id="PUA82417.1"/>
    </source>
</evidence>
<keyword evidence="2" id="KW-0472">Membrane</keyword>
<evidence type="ECO:0000256" key="1">
    <source>
        <dbReference type="SAM" id="MobiDB-lite"/>
    </source>
</evidence>
<sequence>MSDPTPPRKRPRHLMDPDAPRPVRDPASENKALSRVQRWVMSALVVTTIFHLVMGLIIAAIFLDDPRPGARVGLCLIAGAFGMIAIAVAFMIHGRKPLSPWLLVGLVPSAIGIYIIER</sequence>
<keyword evidence="2" id="KW-0812">Transmembrane</keyword>
<keyword evidence="2" id="KW-1133">Transmembrane helix</keyword>
<proteinExistence type="predicted"/>
<protein>
    <submittedName>
        <fullName evidence="3">Uncharacterized protein</fullName>
    </submittedName>
</protein>
<feature type="transmembrane region" description="Helical" evidence="2">
    <location>
        <begin position="98"/>
        <end position="116"/>
    </location>
</feature>
<feature type="transmembrane region" description="Helical" evidence="2">
    <location>
        <begin position="39"/>
        <end position="63"/>
    </location>
</feature>
<dbReference type="RefSeq" id="WP_108342604.1">
    <property type="nucleotide sequence ID" value="NZ_PYXZ01000001.1"/>
</dbReference>
<dbReference type="AlphaFoldDB" id="A0A2R7Z1B4"/>
<feature type="compositionally biased region" description="Basic and acidic residues" evidence="1">
    <location>
        <begin position="13"/>
        <end position="28"/>
    </location>
</feature>
<feature type="transmembrane region" description="Helical" evidence="2">
    <location>
        <begin position="70"/>
        <end position="92"/>
    </location>
</feature>
<keyword evidence="4" id="KW-1185">Reference proteome</keyword>